<dbReference type="SUPFAM" id="SSF57667">
    <property type="entry name" value="beta-beta-alpha zinc fingers"/>
    <property type="match status" value="1"/>
</dbReference>
<gene>
    <name evidence="4" type="ORF">EK21DRAFT_82747</name>
</gene>
<evidence type="ECO:0000256" key="2">
    <source>
        <dbReference type="SAM" id="MobiDB-lite"/>
    </source>
</evidence>
<dbReference type="PROSITE" id="PS00028">
    <property type="entry name" value="ZINC_FINGER_C2H2_1"/>
    <property type="match status" value="1"/>
</dbReference>
<name>A0A9P4GWC5_9PLEO</name>
<evidence type="ECO:0000313" key="5">
    <source>
        <dbReference type="Proteomes" id="UP000799777"/>
    </source>
</evidence>
<comment type="caution">
    <text evidence="4">The sequence shown here is derived from an EMBL/GenBank/DDBJ whole genome shotgun (WGS) entry which is preliminary data.</text>
</comment>
<protein>
    <recommendedName>
        <fullName evidence="3">C2H2-type domain-containing protein</fullName>
    </recommendedName>
</protein>
<dbReference type="OrthoDB" id="10018191at2759"/>
<dbReference type="InterPro" id="IPR013087">
    <property type="entry name" value="Znf_C2H2_type"/>
</dbReference>
<feature type="domain" description="C2H2-type" evidence="3">
    <location>
        <begin position="73"/>
        <end position="111"/>
    </location>
</feature>
<keyword evidence="1" id="KW-0479">Metal-binding</keyword>
<dbReference type="Proteomes" id="UP000799777">
    <property type="component" value="Unassembled WGS sequence"/>
</dbReference>
<feature type="domain" description="C2H2-type" evidence="3">
    <location>
        <begin position="112"/>
        <end position="141"/>
    </location>
</feature>
<dbReference type="InterPro" id="IPR036236">
    <property type="entry name" value="Znf_C2H2_sf"/>
</dbReference>
<dbReference type="AlphaFoldDB" id="A0A9P4GWC5"/>
<keyword evidence="1" id="KW-0862">Zinc</keyword>
<feature type="region of interest" description="Disordered" evidence="2">
    <location>
        <begin position="181"/>
        <end position="200"/>
    </location>
</feature>
<keyword evidence="1" id="KW-0863">Zinc-finger</keyword>
<feature type="region of interest" description="Disordered" evidence="2">
    <location>
        <begin position="1"/>
        <end position="61"/>
    </location>
</feature>
<evidence type="ECO:0000313" key="4">
    <source>
        <dbReference type="EMBL" id="KAF2022669.1"/>
    </source>
</evidence>
<dbReference type="Gene3D" id="3.30.160.60">
    <property type="entry name" value="Classic Zinc Finger"/>
    <property type="match status" value="1"/>
</dbReference>
<evidence type="ECO:0000256" key="1">
    <source>
        <dbReference type="PROSITE-ProRule" id="PRU00042"/>
    </source>
</evidence>
<sequence length="200" mass="22299">MSPFDWASQSPPFVAPATELQSSPRSSITELGQSTDAGSDCKSYNSGSASNSDYEARSPCRTTTSKKAASRLYRCDRGTNDLSGDGQCTASFNRPEHLRRHVKTLHGEGKVYCCKVPSCERAFSRLDNFQDHYWTHVEKGGRAGKNKKLSFSILKDILGPNEKVLVGKLRKRLIEDRRRKAAMVKSRSTPRSRGGQLLWL</sequence>
<dbReference type="GO" id="GO:0008270">
    <property type="term" value="F:zinc ion binding"/>
    <property type="evidence" value="ECO:0007669"/>
    <property type="project" value="UniProtKB-KW"/>
</dbReference>
<accession>A0A9P4GWC5</accession>
<evidence type="ECO:0000259" key="3">
    <source>
        <dbReference type="PROSITE" id="PS50157"/>
    </source>
</evidence>
<dbReference type="PROSITE" id="PS50157">
    <property type="entry name" value="ZINC_FINGER_C2H2_2"/>
    <property type="match status" value="2"/>
</dbReference>
<proteinExistence type="predicted"/>
<reference evidence="4" key="1">
    <citation type="journal article" date="2020" name="Stud. Mycol.">
        <title>101 Dothideomycetes genomes: a test case for predicting lifestyles and emergence of pathogens.</title>
        <authorList>
            <person name="Haridas S."/>
            <person name="Albert R."/>
            <person name="Binder M."/>
            <person name="Bloem J."/>
            <person name="Labutti K."/>
            <person name="Salamov A."/>
            <person name="Andreopoulos B."/>
            <person name="Baker S."/>
            <person name="Barry K."/>
            <person name="Bills G."/>
            <person name="Bluhm B."/>
            <person name="Cannon C."/>
            <person name="Castanera R."/>
            <person name="Culley D."/>
            <person name="Daum C."/>
            <person name="Ezra D."/>
            <person name="Gonzalez J."/>
            <person name="Henrissat B."/>
            <person name="Kuo A."/>
            <person name="Liang C."/>
            <person name="Lipzen A."/>
            <person name="Lutzoni F."/>
            <person name="Magnuson J."/>
            <person name="Mondo S."/>
            <person name="Nolan M."/>
            <person name="Ohm R."/>
            <person name="Pangilinan J."/>
            <person name="Park H.-J."/>
            <person name="Ramirez L."/>
            <person name="Alfaro M."/>
            <person name="Sun H."/>
            <person name="Tritt A."/>
            <person name="Yoshinaga Y."/>
            <person name="Zwiers L.-H."/>
            <person name="Turgeon B."/>
            <person name="Goodwin S."/>
            <person name="Spatafora J."/>
            <person name="Crous P."/>
            <person name="Grigoriev I."/>
        </authorList>
    </citation>
    <scope>NUCLEOTIDE SEQUENCE</scope>
    <source>
        <strain evidence="4">CBS 110217</strain>
    </source>
</reference>
<keyword evidence="5" id="KW-1185">Reference proteome</keyword>
<dbReference type="EMBL" id="ML978482">
    <property type="protein sequence ID" value="KAF2022669.1"/>
    <property type="molecule type" value="Genomic_DNA"/>
</dbReference>
<feature type="compositionally biased region" description="Polar residues" evidence="2">
    <location>
        <begin position="19"/>
        <end position="53"/>
    </location>
</feature>
<organism evidence="4 5">
    <name type="scientific">Setomelanomma holmii</name>
    <dbReference type="NCBI Taxonomy" id="210430"/>
    <lineage>
        <taxon>Eukaryota</taxon>
        <taxon>Fungi</taxon>
        <taxon>Dikarya</taxon>
        <taxon>Ascomycota</taxon>
        <taxon>Pezizomycotina</taxon>
        <taxon>Dothideomycetes</taxon>
        <taxon>Pleosporomycetidae</taxon>
        <taxon>Pleosporales</taxon>
        <taxon>Pleosporineae</taxon>
        <taxon>Phaeosphaeriaceae</taxon>
        <taxon>Setomelanomma</taxon>
    </lineage>
</organism>